<keyword evidence="3" id="KW-1185">Reference proteome</keyword>
<reference evidence="2 3" key="2">
    <citation type="journal article" date="2008" name="BMC Genomics">
        <title>Architecture of thermal adaptation in an Exiguobacterium sibiricum strain isolated from 3 million year old permafrost: a genome and transcriptome approach.</title>
        <authorList>
            <person name="Rodrigues D.F."/>
            <person name="Ivanova N."/>
            <person name="He Z."/>
            <person name="Huebner M."/>
            <person name="Zhou J."/>
            <person name="Tiedje J.M."/>
        </authorList>
    </citation>
    <scope>NUCLEOTIDE SEQUENCE [LARGE SCALE GENOMIC DNA]</scope>
    <source>
        <strain evidence="3">DSM 17290 / CIP 109462 / JCM 13490 / 255-15</strain>
    </source>
</reference>
<dbReference type="PANTHER" id="PTHR40078:SF1">
    <property type="entry name" value="INTEGRAL MEMBRANE PROTEIN"/>
    <property type="match status" value="1"/>
</dbReference>
<protein>
    <recommendedName>
        <fullName evidence="4">Integral membrane protein</fullName>
    </recommendedName>
</protein>
<dbReference type="EMBL" id="CP001022">
    <property type="protein sequence ID" value="ACB62414.1"/>
    <property type="molecule type" value="Genomic_DNA"/>
</dbReference>
<proteinExistence type="predicted"/>
<dbReference type="Pfam" id="PF19700">
    <property type="entry name" value="DUF6198"/>
    <property type="match status" value="1"/>
</dbReference>
<feature type="transmembrane region" description="Helical" evidence="1">
    <location>
        <begin position="124"/>
        <end position="146"/>
    </location>
</feature>
<reference evidence="2 3" key="1">
    <citation type="journal article" date="2006" name="Extremophiles">
        <title>Characterization of Exiguobacterium isolates from the Siberian permafrost. Description of Exiguobacterium sibiricum sp. nov.</title>
        <authorList>
            <person name="Rodrigues D.F."/>
            <person name="Goris J."/>
            <person name="Vishnivetskaya T."/>
            <person name="Gilichinsky D."/>
            <person name="Thomashow M.F."/>
            <person name="Tiedje J.M."/>
        </authorList>
    </citation>
    <scope>NUCLEOTIDE SEQUENCE [LARGE SCALE GENOMIC DNA]</scope>
    <source>
        <strain evidence="3">DSM 17290 / CIP 109462 / JCM 13490 / 255-15</strain>
    </source>
</reference>
<keyword evidence="1" id="KW-1133">Transmembrane helix</keyword>
<dbReference type="InterPro" id="IPR038750">
    <property type="entry name" value="YczE/YyaS-like"/>
</dbReference>
<dbReference type="PANTHER" id="PTHR40078">
    <property type="entry name" value="INTEGRAL MEMBRANE PROTEIN-RELATED"/>
    <property type="match status" value="1"/>
</dbReference>
<dbReference type="STRING" id="262543.Exig_2968"/>
<dbReference type="eggNOG" id="COG2364">
    <property type="taxonomic scope" value="Bacteria"/>
</dbReference>
<reference evidence="3" key="3">
    <citation type="submission" date="2008-04" db="EMBL/GenBank/DDBJ databases">
        <title>Complete sequence of chromosome of Exiguobacterium sibiricum 255-15.</title>
        <authorList>
            <consortium name="US DOE Joint Genome Institute"/>
            <person name="Copeland A."/>
            <person name="Lucas S."/>
            <person name="Lapidus A."/>
            <person name="Glavina del Rio T."/>
            <person name="Dalin E."/>
            <person name="Tice H."/>
            <person name="Bruce D."/>
            <person name="Goodwin L."/>
            <person name="Pitluck S."/>
            <person name="Kiss H."/>
            <person name="Chertkov O."/>
            <person name="Monk C."/>
            <person name="Brettin T."/>
            <person name="Detter J.C."/>
            <person name="Han C."/>
            <person name="Kuske C.R."/>
            <person name="Schmutz J."/>
            <person name="Larimer F."/>
            <person name="Land M."/>
            <person name="Hauser L."/>
            <person name="Kyrpides N."/>
            <person name="Mikhailova N."/>
            <person name="Vishnivetskaya T."/>
            <person name="Rodrigues D.F."/>
            <person name="Gilichinsky D."/>
            <person name="Tiedje J."/>
            <person name="Richardson P."/>
        </authorList>
    </citation>
    <scope>NUCLEOTIDE SEQUENCE [LARGE SCALE GENOMIC DNA]</scope>
    <source>
        <strain evidence="3">DSM 17290 / CIP 109462 / JCM 13490 / 255-15</strain>
    </source>
</reference>
<feature type="transmembrane region" description="Helical" evidence="1">
    <location>
        <begin position="20"/>
        <end position="43"/>
    </location>
</feature>
<keyword evidence="1" id="KW-0472">Membrane</keyword>
<name>B1YG30_EXIS2</name>
<keyword evidence="1" id="KW-0812">Transmembrane</keyword>
<evidence type="ECO:0000313" key="3">
    <source>
        <dbReference type="Proteomes" id="UP000001681"/>
    </source>
</evidence>
<feature type="transmembrane region" description="Helical" evidence="1">
    <location>
        <begin position="63"/>
        <end position="83"/>
    </location>
</feature>
<gene>
    <name evidence="2" type="ordered locus">Exig_2968</name>
</gene>
<accession>B1YG30</accession>
<sequence>MSLIYEADHSNVLAVPFRSVLKWALFLFGLFLLAVGSSMMITAQLGVSTWDVLHLGLQNKTPFSVGTIILLVGLLLVFVKYLLDRITPQVGTLVNAIFVGVFMNLVLGSGLLPSFSSLWQNTLWLIAGIFIIGMGAGLYVAVGYGAGPRDGLTLTLAERFGTSIRMMRTFMEITACGIGWLLGGPVFFGTILSIFLIGPFLQFWLGHFRRMIAAIDAGTIPRKQQKIS</sequence>
<evidence type="ECO:0000313" key="2">
    <source>
        <dbReference type="EMBL" id="ACB62414.1"/>
    </source>
</evidence>
<dbReference type="Proteomes" id="UP000001681">
    <property type="component" value="Chromosome"/>
</dbReference>
<dbReference type="AlphaFoldDB" id="B1YG30"/>
<evidence type="ECO:0000256" key="1">
    <source>
        <dbReference type="SAM" id="Phobius"/>
    </source>
</evidence>
<dbReference type="HOGENOM" id="CLU_083843_0_0_9"/>
<feature type="transmembrane region" description="Helical" evidence="1">
    <location>
        <begin position="90"/>
        <end position="112"/>
    </location>
</feature>
<evidence type="ECO:0008006" key="4">
    <source>
        <dbReference type="Google" id="ProtNLM"/>
    </source>
</evidence>
<organism evidence="2 3">
    <name type="scientific">Exiguobacterium sibiricum (strain DSM 17290 / CCUG 55495 / CIP 109462 / JCM 13490 / 255-15)</name>
    <dbReference type="NCBI Taxonomy" id="262543"/>
    <lineage>
        <taxon>Bacteria</taxon>
        <taxon>Bacillati</taxon>
        <taxon>Bacillota</taxon>
        <taxon>Bacilli</taxon>
        <taxon>Bacillales</taxon>
        <taxon>Bacillales Family XII. Incertae Sedis</taxon>
        <taxon>Exiguobacterium</taxon>
    </lineage>
</organism>
<dbReference type="KEGG" id="esi:Exig_2968"/>
<dbReference type="RefSeq" id="WP_012371829.1">
    <property type="nucleotide sequence ID" value="NC_010556.1"/>
</dbReference>